<dbReference type="CDD" id="cd00093">
    <property type="entry name" value="HTH_XRE"/>
    <property type="match status" value="1"/>
</dbReference>
<dbReference type="AlphaFoldDB" id="A0A4R3JY73"/>
<reference evidence="1 2" key="1">
    <citation type="submission" date="2019-03" db="EMBL/GenBank/DDBJ databases">
        <title>Genomic Encyclopedia of Type Strains, Phase IV (KMG-IV): sequencing the most valuable type-strain genomes for metagenomic binning, comparative biology and taxonomic classification.</title>
        <authorList>
            <person name="Goeker M."/>
        </authorList>
    </citation>
    <scope>NUCLEOTIDE SEQUENCE [LARGE SCALE GENOMIC DNA]</scope>
    <source>
        <strain evidence="1 2">DSM 103923</strain>
    </source>
</reference>
<dbReference type="EMBL" id="SLZY01000002">
    <property type="protein sequence ID" value="TCS73467.1"/>
    <property type="molecule type" value="Genomic_DNA"/>
</dbReference>
<dbReference type="Pfam" id="PF13560">
    <property type="entry name" value="HTH_31"/>
    <property type="match status" value="1"/>
</dbReference>
<sequence length="122" mass="13126">MSKSSLAINSLPPEAAASLQTLGEQFALARLRRKESQKQWASRLGVSVPTLIRLEKGDPSVSMGVYATALWLLGLSGGLAELAAPSKDMRALETDVRQASRLRAARARTSQAALRGRKKVEP</sequence>
<dbReference type="Gene3D" id="1.10.260.40">
    <property type="entry name" value="lambda repressor-like DNA-binding domains"/>
    <property type="match status" value="1"/>
</dbReference>
<evidence type="ECO:0000313" key="2">
    <source>
        <dbReference type="Proteomes" id="UP000295135"/>
    </source>
</evidence>
<gene>
    <name evidence="1" type="ORF">EDC61_102244</name>
</gene>
<organism evidence="1 2">
    <name type="scientific">Sulfuritortus calidifontis</name>
    <dbReference type="NCBI Taxonomy" id="1914471"/>
    <lineage>
        <taxon>Bacteria</taxon>
        <taxon>Pseudomonadati</taxon>
        <taxon>Pseudomonadota</taxon>
        <taxon>Betaproteobacteria</taxon>
        <taxon>Nitrosomonadales</taxon>
        <taxon>Thiobacillaceae</taxon>
        <taxon>Sulfuritortus</taxon>
    </lineage>
</organism>
<proteinExistence type="predicted"/>
<protein>
    <submittedName>
        <fullName evidence="1">Helix-turn-helix protein</fullName>
    </submittedName>
</protein>
<comment type="caution">
    <text evidence="1">The sequence shown here is derived from an EMBL/GenBank/DDBJ whole genome shotgun (WGS) entry which is preliminary data.</text>
</comment>
<dbReference type="GO" id="GO:0003677">
    <property type="term" value="F:DNA binding"/>
    <property type="evidence" value="ECO:0007669"/>
    <property type="project" value="InterPro"/>
</dbReference>
<name>A0A4R3JY73_9PROT</name>
<dbReference type="RefSeq" id="WP_126458882.1">
    <property type="nucleotide sequence ID" value="NZ_AP018721.1"/>
</dbReference>
<dbReference type="SUPFAM" id="SSF47413">
    <property type="entry name" value="lambda repressor-like DNA-binding domains"/>
    <property type="match status" value="1"/>
</dbReference>
<keyword evidence="2" id="KW-1185">Reference proteome</keyword>
<evidence type="ECO:0000313" key="1">
    <source>
        <dbReference type="EMBL" id="TCS73467.1"/>
    </source>
</evidence>
<accession>A0A4R3JY73</accession>
<dbReference type="OrthoDB" id="9182103at2"/>
<dbReference type="Proteomes" id="UP000295135">
    <property type="component" value="Unassembled WGS sequence"/>
</dbReference>
<dbReference type="InterPro" id="IPR001387">
    <property type="entry name" value="Cro/C1-type_HTH"/>
</dbReference>
<dbReference type="InterPro" id="IPR010982">
    <property type="entry name" value="Lambda_DNA-bd_dom_sf"/>
</dbReference>